<protein>
    <submittedName>
        <fullName evidence="2">Uncharacterized protein</fullName>
    </submittedName>
</protein>
<evidence type="ECO:0000313" key="3">
    <source>
        <dbReference type="Proteomes" id="UP000319817"/>
    </source>
</evidence>
<keyword evidence="3" id="KW-1185">Reference proteome</keyword>
<proteinExistence type="predicted"/>
<organism evidence="2 3">
    <name type="scientific">Stieleria marina</name>
    <dbReference type="NCBI Taxonomy" id="1930275"/>
    <lineage>
        <taxon>Bacteria</taxon>
        <taxon>Pseudomonadati</taxon>
        <taxon>Planctomycetota</taxon>
        <taxon>Planctomycetia</taxon>
        <taxon>Pirellulales</taxon>
        <taxon>Pirellulaceae</taxon>
        <taxon>Stieleria</taxon>
    </lineage>
</organism>
<keyword evidence="1" id="KW-0472">Membrane</keyword>
<reference evidence="2 3" key="1">
    <citation type="submission" date="2019-02" db="EMBL/GenBank/DDBJ databases">
        <title>Deep-cultivation of Planctomycetes and their phenomic and genomic characterization uncovers novel biology.</title>
        <authorList>
            <person name="Wiegand S."/>
            <person name="Jogler M."/>
            <person name="Boedeker C."/>
            <person name="Pinto D."/>
            <person name="Vollmers J."/>
            <person name="Rivas-Marin E."/>
            <person name="Kohn T."/>
            <person name="Peeters S.H."/>
            <person name="Heuer A."/>
            <person name="Rast P."/>
            <person name="Oberbeckmann S."/>
            <person name="Bunk B."/>
            <person name="Jeske O."/>
            <person name="Meyerdierks A."/>
            <person name="Storesund J.E."/>
            <person name="Kallscheuer N."/>
            <person name="Luecker S."/>
            <person name="Lage O.M."/>
            <person name="Pohl T."/>
            <person name="Merkel B.J."/>
            <person name="Hornburger P."/>
            <person name="Mueller R.-W."/>
            <person name="Bruemmer F."/>
            <person name="Labrenz M."/>
            <person name="Spormann A.M."/>
            <person name="Op den Camp H."/>
            <person name="Overmann J."/>
            <person name="Amann R."/>
            <person name="Jetten M.S.M."/>
            <person name="Mascher T."/>
            <person name="Medema M.H."/>
            <person name="Devos D.P."/>
            <person name="Kaster A.-K."/>
            <person name="Ovreas L."/>
            <person name="Rohde M."/>
            <person name="Galperin M.Y."/>
            <person name="Jogler C."/>
        </authorList>
    </citation>
    <scope>NUCLEOTIDE SEQUENCE [LARGE SCALE GENOMIC DNA]</scope>
    <source>
        <strain evidence="2 3">K23_9</strain>
    </source>
</reference>
<sequence length="52" mass="5862">MATYKRFENLPVWQAAADLAAAMFPWTIFPVFRGKGDLANQLQRAKSVPCYA</sequence>
<accession>A0A517NN56</accession>
<dbReference type="AlphaFoldDB" id="A0A517NN56"/>
<gene>
    <name evidence="2" type="ORF">K239x_05080</name>
</gene>
<name>A0A517NN56_9BACT</name>
<evidence type="ECO:0000256" key="1">
    <source>
        <dbReference type="SAM" id="Phobius"/>
    </source>
</evidence>
<feature type="transmembrane region" description="Helical" evidence="1">
    <location>
        <begin position="12"/>
        <end position="32"/>
    </location>
</feature>
<keyword evidence="1" id="KW-1133">Transmembrane helix</keyword>
<keyword evidence="1" id="KW-0812">Transmembrane</keyword>
<dbReference type="RefSeq" id="WP_419189582.1">
    <property type="nucleotide sequence ID" value="NZ_CP036526.1"/>
</dbReference>
<dbReference type="EMBL" id="CP036526">
    <property type="protein sequence ID" value="QDT08568.1"/>
    <property type="molecule type" value="Genomic_DNA"/>
</dbReference>
<evidence type="ECO:0000313" key="2">
    <source>
        <dbReference type="EMBL" id="QDT08568.1"/>
    </source>
</evidence>
<dbReference type="Proteomes" id="UP000319817">
    <property type="component" value="Chromosome"/>
</dbReference>